<dbReference type="EMBL" id="LN650648">
    <property type="protein sequence ID" value="CEI72376.1"/>
    <property type="molecule type" value="Genomic_DNA"/>
</dbReference>
<evidence type="ECO:0000256" key="3">
    <source>
        <dbReference type="ARBA" id="ARBA00022989"/>
    </source>
</evidence>
<dbReference type="PANTHER" id="PTHR10846:SF8">
    <property type="entry name" value="INNER MEMBRANE PROTEIN YRBG"/>
    <property type="match status" value="1"/>
</dbReference>
<accession>A0A2P2BPW7</accession>
<feature type="transmembrane region" description="Helical" evidence="5">
    <location>
        <begin position="36"/>
        <end position="60"/>
    </location>
</feature>
<sequence>MNYILLIFGFLLLIKGAIYFVDGSSDIATILKIPPILIGLTIVAFGTSLPEVSVSIIASIDNQNGLSLGNIIGSNIFNILMVLGTTAFIKNLQVRKSIVKKEMPILIITSMIALYLSIDLTISRIDGMILLLLFLLFLYDMIKEALRNRNLSLKESYEFLEANTNIASISIDNSLAKSLLISGVGLIAIIIGGKMVVSCATNIAYSFGVSDHLIGISVVALGTSLPEFITSVIAATKGENDIAVGNVIGSNIFNILFILGASAFISPLSLEPALILDSIFMICAIILSYIFVVQDKEITKYESLFLITTYFIYMIYLVSR</sequence>
<evidence type="ECO:0000313" key="8">
    <source>
        <dbReference type="Proteomes" id="UP000245695"/>
    </source>
</evidence>
<dbReference type="InterPro" id="IPR044880">
    <property type="entry name" value="NCX_ion-bd_dom_sf"/>
</dbReference>
<dbReference type="PANTHER" id="PTHR10846">
    <property type="entry name" value="SODIUM/POTASSIUM/CALCIUM EXCHANGER"/>
    <property type="match status" value="1"/>
</dbReference>
<name>A0A2P2BPW7_9FIRM</name>
<dbReference type="NCBIfam" id="TIGR00367">
    <property type="entry name" value="calcium/sodium antiporter"/>
    <property type="match status" value="1"/>
</dbReference>
<keyword evidence="3 5" id="KW-1133">Transmembrane helix</keyword>
<evidence type="ECO:0000256" key="5">
    <source>
        <dbReference type="SAM" id="Phobius"/>
    </source>
</evidence>
<evidence type="ECO:0000313" key="7">
    <source>
        <dbReference type="EMBL" id="CEI72376.1"/>
    </source>
</evidence>
<dbReference type="AlphaFoldDB" id="A0A2P2BPW7"/>
<feature type="transmembrane region" description="Helical" evidence="5">
    <location>
        <begin position="66"/>
        <end position="89"/>
    </location>
</feature>
<feature type="transmembrane region" description="Helical" evidence="5">
    <location>
        <begin position="247"/>
        <end position="268"/>
    </location>
</feature>
<dbReference type="Pfam" id="PF01699">
    <property type="entry name" value="Na_Ca_ex"/>
    <property type="match status" value="2"/>
</dbReference>
<feature type="domain" description="Sodium/calcium exchanger membrane region" evidence="6">
    <location>
        <begin position="3"/>
        <end position="139"/>
    </location>
</feature>
<keyword evidence="4 5" id="KW-0472">Membrane</keyword>
<feature type="transmembrane region" description="Helical" evidence="5">
    <location>
        <begin position="124"/>
        <end position="142"/>
    </location>
</feature>
<organism evidence="7 8">
    <name type="scientific">Romboutsia hominis</name>
    <dbReference type="NCBI Taxonomy" id="1507512"/>
    <lineage>
        <taxon>Bacteria</taxon>
        <taxon>Bacillati</taxon>
        <taxon>Bacillota</taxon>
        <taxon>Clostridia</taxon>
        <taxon>Peptostreptococcales</taxon>
        <taxon>Peptostreptococcaceae</taxon>
        <taxon>Romboutsia</taxon>
    </lineage>
</organism>
<keyword evidence="8" id="KW-1185">Reference proteome</keyword>
<dbReference type="GO" id="GO:0005262">
    <property type="term" value="F:calcium channel activity"/>
    <property type="evidence" value="ECO:0007669"/>
    <property type="project" value="TreeGrafter"/>
</dbReference>
<dbReference type="GO" id="GO:0008273">
    <property type="term" value="F:calcium, potassium:sodium antiporter activity"/>
    <property type="evidence" value="ECO:0007669"/>
    <property type="project" value="TreeGrafter"/>
</dbReference>
<dbReference type="InterPro" id="IPR004481">
    <property type="entry name" value="K/Na/Ca-exchanger"/>
</dbReference>
<evidence type="ECO:0000256" key="2">
    <source>
        <dbReference type="ARBA" id="ARBA00022692"/>
    </source>
</evidence>
<dbReference type="InterPro" id="IPR004837">
    <property type="entry name" value="NaCa_Exmemb"/>
</dbReference>
<feature type="transmembrane region" description="Helical" evidence="5">
    <location>
        <begin position="6"/>
        <end position="24"/>
    </location>
</feature>
<feature type="transmembrane region" description="Helical" evidence="5">
    <location>
        <begin position="304"/>
        <end position="319"/>
    </location>
</feature>
<protein>
    <submittedName>
        <fullName evidence="7">Inner membrane protein YrbG</fullName>
    </submittedName>
</protein>
<feature type="transmembrane region" description="Helical" evidence="5">
    <location>
        <begin position="274"/>
        <end position="292"/>
    </location>
</feature>
<dbReference type="GO" id="GO:0006874">
    <property type="term" value="P:intracellular calcium ion homeostasis"/>
    <property type="evidence" value="ECO:0007669"/>
    <property type="project" value="TreeGrafter"/>
</dbReference>
<feature type="transmembrane region" description="Helical" evidence="5">
    <location>
        <begin position="213"/>
        <end position="235"/>
    </location>
</feature>
<dbReference type="Gene3D" id="1.20.1420.30">
    <property type="entry name" value="NCX, central ion-binding region"/>
    <property type="match status" value="1"/>
</dbReference>
<keyword evidence="2 5" id="KW-0812">Transmembrane</keyword>
<feature type="transmembrane region" description="Helical" evidence="5">
    <location>
        <begin position="179"/>
        <end position="207"/>
    </location>
</feature>
<reference evidence="7 8" key="1">
    <citation type="submission" date="2014-09" db="EMBL/GenBank/DDBJ databases">
        <authorList>
            <person name="Hornung B.V."/>
        </authorList>
    </citation>
    <scope>NUCLEOTIDE SEQUENCE [LARGE SCALE GENOMIC DNA]</scope>
    <source>
        <strain evidence="7 8">FRIFI</strain>
    </source>
</reference>
<comment type="subcellular location">
    <subcellularLocation>
        <location evidence="1">Membrane</location>
        <topology evidence="1">Multi-pass membrane protein</topology>
    </subcellularLocation>
</comment>
<evidence type="ECO:0000259" key="6">
    <source>
        <dbReference type="Pfam" id="PF01699"/>
    </source>
</evidence>
<gene>
    <name evidence="7" type="ORF">FRIFI_0833</name>
</gene>
<dbReference type="GO" id="GO:0005886">
    <property type="term" value="C:plasma membrane"/>
    <property type="evidence" value="ECO:0007669"/>
    <property type="project" value="TreeGrafter"/>
</dbReference>
<evidence type="ECO:0000256" key="4">
    <source>
        <dbReference type="ARBA" id="ARBA00023136"/>
    </source>
</evidence>
<dbReference type="RefSeq" id="WP_166505075.1">
    <property type="nucleotide sequence ID" value="NZ_JAKNTL010000007.1"/>
</dbReference>
<feature type="domain" description="Sodium/calcium exchanger membrane region" evidence="6">
    <location>
        <begin position="178"/>
        <end position="317"/>
    </location>
</feature>
<evidence type="ECO:0000256" key="1">
    <source>
        <dbReference type="ARBA" id="ARBA00004141"/>
    </source>
</evidence>
<dbReference type="KEGG" id="rhom:FRIFI_0833"/>
<dbReference type="Proteomes" id="UP000245695">
    <property type="component" value="Chromosome 1"/>
</dbReference>
<proteinExistence type="predicted"/>